<dbReference type="Proteomes" id="UP001311799">
    <property type="component" value="Unassembled WGS sequence"/>
</dbReference>
<reference evidence="2 3" key="1">
    <citation type="submission" date="2023-10" db="EMBL/GenBank/DDBJ databases">
        <title>Comparative genomics analysis reveals potential genetic determinants of host preference in Cryptosporidium xiaoi.</title>
        <authorList>
            <person name="Xiao L."/>
            <person name="Li J."/>
        </authorList>
    </citation>
    <scope>NUCLEOTIDE SEQUENCE [LARGE SCALE GENOMIC DNA]</scope>
    <source>
        <strain evidence="2 3">52996</strain>
    </source>
</reference>
<dbReference type="EMBL" id="JAWDEY010000002">
    <property type="protein sequence ID" value="KAK6590903.1"/>
    <property type="molecule type" value="Genomic_DNA"/>
</dbReference>
<accession>A0AAV9Y1N9</accession>
<keyword evidence="1" id="KW-0732">Signal</keyword>
<proteinExistence type="predicted"/>
<evidence type="ECO:0000313" key="2">
    <source>
        <dbReference type="EMBL" id="KAK6590903.1"/>
    </source>
</evidence>
<name>A0AAV9Y1N9_9CRYT</name>
<gene>
    <name evidence="2" type="ORF">RS030_111852</name>
</gene>
<evidence type="ECO:0000313" key="3">
    <source>
        <dbReference type="Proteomes" id="UP001311799"/>
    </source>
</evidence>
<comment type="caution">
    <text evidence="2">The sequence shown here is derived from an EMBL/GenBank/DDBJ whole genome shotgun (WGS) entry which is preliminary data.</text>
</comment>
<feature type="signal peptide" evidence="1">
    <location>
        <begin position="1"/>
        <end position="24"/>
    </location>
</feature>
<sequence>MIYTNLLSFCLVLSIKFTYLLVLSQSNKLITTEKSIIHPKSNNLNRELISKQSLFELNEILEAEQNCLNKLNNNDENKYNNLSCCSYVIAIYENKEICNKRLLYENSILNKDQVQNHRILEMRAYYNNFCNNRDYISLIYNNITTNDYNNCIKYNELKAEKTIDYLYYQDEEVLTIKNRILQLNGFLNHFRIPSASTHIMSQSISTQGSFLNQEIGPSCSPLFSLIFVRVCNTICNSHHNSSSGRNSIPLFCIRECQQFSKYACLRGCRKYGCKVDLYTCMELMCQ</sequence>
<dbReference type="AlphaFoldDB" id="A0AAV9Y1N9"/>
<evidence type="ECO:0000256" key="1">
    <source>
        <dbReference type="SAM" id="SignalP"/>
    </source>
</evidence>
<protein>
    <submittedName>
        <fullName evidence="2">Uncharacterized protein</fullName>
    </submittedName>
</protein>
<feature type="chain" id="PRO_5043765680" evidence="1">
    <location>
        <begin position="25"/>
        <end position="286"/>
    </location>
</feature>
<organism evidence="2 3">
    <name type="scientific">Cryptosporidium xiaoi</name>
    <dbReference type="NCBI Taxonomy" id="659607"/>
    <lineage>
        <taxon>Eukaryota</taxon>
        <taxon>Sar</taxon>
        <taxon>Alveolata</taxon>
        <taxon>Apicomplexa</taxon>
        <taxon>Conoidasida</taxon>
        <taxon>Coccidia</taxon>
        <taxon>Eucoccidiorida</taxon>
        <taxon>Eimeriorina</taxon>
        <taxon>Cryptosporidiidae</taxon>
        <taxon>Cryptosporidium</taxon>
    </lineage>
</organism>
<keyword evidence="3" id="KW-1185">Reference proteome</keyword>